<dbReference type="Gene3D" id="1.10.246.200">
    <property type="entry name" value="WPP domain"/>
    <property type="match status" value="1"/>
</dbReference>
<dbReference type="GO" id="GO:0005634">
    <property type="term" value="C:nucleus"/>
    <property type="evidence" value="ECO:0007669"/>
    <property type="project" value="UniProtKB-SubCell"/>
</dbReference>
<accession>A0AAD8SCN9</accession>
<dbReference type="Pfam" id="PF13943">
    <property type="entry name" value="WPP"/>
    <property type="match status" value="1"/>
</dbReference>
<organism evidence="7 8">
    <name type="scientific">Lolium multiflorum</name>
    <name type="common">Italian ryegrass</name>
    <name type="synonym">Lolium perenne subsp. multiflorum</name>
    <dbReference type="NCBI Taxonomy" id="4521"/>
    <lineage>
        <taxon>Eukaryota</taxon>
        <taxon>Viridiplantae</taxon>
        <taxon>Streptophyta</taxon>
        <taxon>Embryophyta</taxon>
        <taxon>Tracheophyta</taxon>
        <taxon>Spermatophyta</taxon>
        <taxon>Magnoliopsida</taxon>
        <taxon>Liliopsida</taxon>
        <taxon>Poales</taxon>
        <taxon>Poaceae</taxon>
        <taxon>BOP clade</taxon>
        <taxon>Pooideae</taxon>
        <taxon>Poodae</taxon>
        <taxon>Poeae</taxon>
        <taxon>Poeae Chloroplast Group 2 (Poeae type)</taxon>
        <taxon>Loliodinae</taxon>
        <taxon>Loliinae</taxon>
        <taxon>Lolium</taxon>
    </lineage>
</organism>
<dbReference type="GO" id="GO:0000278">
    <property type="term" value="P:mitotic cell cycle"/>
    <property type="evidence" value="ECO:0007669"/>
    <property type="project" value="InterPro"/>
</dbReference>
<keyword evidence="3" id="KW-0963">Cytoplasm</keyword>
<evidence type="ECO:0000256" key="5">
    <source>
        <dbReference type="SAM" id="MobiDB-lite"/>
    </source>
</evidence>
<dbReference type="InterPro" id="IPR044692">
    <property type="entry name" value="WPP1/2/3"/>
</dbReference>
<sequence length="89" mass="9463">MGPDELSPATAGAGNVEAAPFSFNIWPPRTRDAAVWRLVDTLAGDTLLCNRYGAVPALAPARGRPHPRARLRRRPPPSLSSPVAAPVRS</sequence>
<gene>
    <name evidence="7" type="ORF">QYE76_067477</name>
</gene>
<dbReference type="AlphaFoldDB" id="A0AAD8SCN9"/>
<evidence type="ECO:0000313" key="7">
    <source>
        <dbReference type="EMBL" id="KAK1649672.1"/>
    </source>
</evidence>
<evidence type="ECO:0000259" key="6">
    <source>
        <dbReference type="Pfam" id="PF13943"/>
    </source>
</evidence>
<reference evidence="7" key="1">
    <citation type="submission" date="2023-07" db="EMBL/GenBank/DDBJ databases">
        <title>A chromosome-level genome assembly of Lolium multiflorum.</title>
        <authorList>
            <person name="Chen Y."/>
            <person name="Copetti D."/>
            <person name="Kolliker R."/>
            <person name="Studer B."/>
        </authorList>
    </citation>
    <scope>NUCLEOTIDE SEQUENCE</scope>
    <source>
        <strain evidence="7">02402/16</strain>
        <tissue evidence="7">Leaf</tissue>
    </source>
</reference>
<evidence type="ECO:0000256" key="2">
    <source>
        <dbReference type="ARBA" id="ARBA00004496"/>
    </source>
</evidence>
<feature type="region of interest" description="Disordered" evidence="5">
    <location>
        <begin position="58"/>
        <end position="89"/>
    </location>
</feature>
<dbReference type="InterPro" id="IPR025265">
    <property type="entry name" value="WPP_dom"/>
</dbReference>
<feature type="compositionally biased region" description="Basic residues" evidence="5">
    <location>
        <begin position="63"/>
        <end position="75"/>
    </location>
</feature>
<dbReference type="PANTHER" id="PTHR34362:SF12">
    <property type="entry name" value="OS10G0337700 PROTEIN"/>
    <property type="match status" value="1"/>
</dbReference>
<comment type="subcellular location">
    <subcellularLocation>
        <location evidence="2">Cytoplasm</location>
    </subcellularLocation>
    <subcellularLocation>
        <location evidence="1">Nucleus</location>
    </subcellularLocation>
</comment>
<feature type="domain" description="WPP" evidence="6">
    <location>
        <begin position="22"/>
        <end position="57"/>
    </location>
</feature>
<dbReference type="Proteomes" id="UP001231189">
    <property type="component" value="Unassembled WGS sequence"/>
</dbReference>
<protein>
    <recommendedName>
        <fullName evidence="6">WPP domain-containing protein</fullName>
    </recommendedName>
</protein>
<proteinExistence type="predicted"/>
<name>A0AAD8SCN9_LOLMU</name>
<evidence type="ECO:0000256" key="4">
    <source>
        <dbReference type="ARBA" id="ARBA00023242"/>
    </source>
</evidence>
<dbReference type="PANTHER" id="PTHR34362">
    <property type="entry name" value="WPP DOMAIN-CONTAINING PROTEIN 1-RELATED"/>
    <property type="match status" value="1"/>
</dbReference>
<feature type="compositionally biased region" description="Low complexity" evidence="5">
    <location>
        <begin position="80"/>
        <end position="89"/>
    </location>
</feature>
<keyword evidence="4" id="KW-0539">Nucleus</keyword>
<evidence type="ECO:0000256" key="3">
    <source>
        <dbReference type="ARBA" id="ARBA00022490"/>
    </source>
</evidence>
<keyword evidence="8" id="KW-1185">Reference proteome</keyword>
<dbReference type="GO" id="GO:0005737">
    <property type="term" value="C:cytoplasm"/>
    <property type="evidence" value="ECO:0007669"/>
    <property type="project" value="UniProtKB-SubCell"/>
</dbReference>
<dbReference type="EMBL" id="JAUUTY010000004">
    <property type="protein sequence ID" value="KAK1649672.1"/>
    <property type="molecule type" value="Genomic_DNA"/>
</dbReference>
<evidence type="ECO:0000256" key="1">
    <source>
        <dbReference type="ARBA" id="ARBA00004123"/>
    </source>
</evidence>
<dbReference type="GO" id="GO:0048527">
    <property type="term" value="P:lateral root development"/>
    <property type="evidence" value="ECO:0007669"/>
    <property type="project" value="InterPro"/>
</dbReference>
<evidence type="ECO:0000313" key="8">
    <source>
        <dbReference type="Proteomes" id="UP001231189"/>
    </source>
</evidence>
<dbReference type="InterPro" id="IPR038214">
    <property type="entry name" value="WPP_sf"/>
</dbReference>
<comment type="caution">
    <text evidence="7">The sequence shown here is derived from an EMBL/GenBank/DDBJ whole genome shotgun (WGS) entry which is preliminary data.</text>
</comment>